<dbReference type="AlphaFoldDB" id="A0AAV0TIT8"/>
<dbReference type="Proteomes" id="UP001162029">
    <property type="component" value="Unassembled WGS sequence"/>
</dbReference>
<name>A0AAV0TIT8_9STRA</name>
<evidence type="ECO:0000313" key="2">
    <source>
        <dbReference type="EMBL" id="CAI5721439.1"/>
    </source>
</evidence>
<feature type="compositionally biased region" description="Basic and acidic residues" evidence="1">
    <location>
        <begin position="120"/>
        <end position="134"/>
    </location>
</feature>
<evidence type="ECO:0008006" key="4">
    <source>
        <dbReference type="Google" id="ProtNLM"/>
    </source>
</evidence>
<feature type="region of interest" description="Disordered" evidence="1">
    <location>
        <begin position="111"/>
        <end position="134"/>
    </location>
</feature>
<organism evidence="2 3">
    <name type="scientific">Peronospora destructor</name>
    <dbReference type="NCBI Taxonomy" id="86335"/>
    <lineage>
        <taxon>Eukaryota</taxon>
        <taxon>Sar</taxon>
        <taxon>Stramenopiles</taxon>
        <taxon>Oomycota</taxon>
        <taxon>Peronosporomycetes</taxon>
        <taxon>Peronosporales</taxon>
        <taxon>Peronosporaceae</taxon>
        <taxon>Peronospora</taxon>
    </lineage>
</organism>
<evidence type="ECO:0000256" key="1">
    <source>
        <dbReference type="SAM" id="MobiDB-lite"/>
    </source>
</evidence>
<dbReference type="EMBL" id="CANTFM010000411">
    <property type="protein sequence ID" value="CAI5721439.1"/>
    <property type="molecule type" value="Genomic_DNA"/>
</dbReference>
<proteinExistence type="predicted"/>
<reference evidence="2" key="1">
    <citation type="submission" date="2022-12" db="EMBL/GenBank/DDBJ databases">
        <authorList>
            <person name="Webb A."/>
        </authorList>
    </citation>
    <scope>NUCLEOTIDE SEQUENCE</scope>
    <source>
        <strain evidence="2">Pd1</strain>
    </source>
</reference>
<comment type="caution">
    <text evidence="2">The sequence shown here is derived from an EMBL/GenBank/DDBJ whole genome shotgun (WGS) entry which is preliminary data.</text>
</comment>
<evidence type="ECO:0000313" key="3">
    <source>
        <dbReference type="Proteomes" id="UP001162029"/>
    </source>
</evidence>
<keyword evidence="3" id="KW-1185">Reference proteome</keyword>
<accession>A0AAV0TIT8</accession>
<protein>
    <recommendedName>
        <fullName evidence="4">PPM-type phosphatase domain-containing protein</fullName>
    </recommendedName>
</protein>
<sequence>MDRLNFKFGPRISKSQAFKLFTSKKKETVSWSNHMLFLMAVSDAIGGAHDQVLNNIAKYASTSSDFQGVLLARLNPQRDDYLRQAEELVQFAQLNDPSVCLGSKPTVATVKNTGAGQNRSSDDRRAKKPGKEGHYKCDCVSDEKKNYTLAVTDGIDAAH</sequence>
<gene>
    <name evidence="2" type="ORF">PDE001_LOCUS2463</name>
</gene>